<evidence type="ECO:0000256" key="3">
    <source>
        <dbReference type="SAM" id="Phobius"/>
    </source>
</evidence>
<dbReference type="PANTHER" id="PTHR24305:SF166">
    <property type="entry name" value="CYTOCHROME P450 12A4, MITOCHONDRIAL-RELATED"/>
    <property type="match status" value="1"/>
</dbReference>
<keyword evidence="2" id="KW-0479">Metal-binding</keyword>
<dbReference type="OrthoDB" id="1470350at2759"/>
<dbReference type="EMBL" id="MU001506">
    <property type="protein sequence ID" value="KAF2440884.1"/>
    <property type="molecule type" value="Genomic_DNA"/>
</dbReference>
<keyword evidence="4" id="KW-0560">Oxidoreductase</keyword>
<evidence type="ECO:0000256" key="1">
    <source>
        <dbReference type="ARBA" id="ARBA00010617"/>
    </source>
</evidence>
<name>A0A9P4U777_9PLEO</name>
<keyword evidence="3" id="KW-0812">Transmembrane</keyword>
<accession>A0A9P4U777</accession>
<reference evidence="4" key="1">
    <citation type="journal article" date="2020" name="Stud. Mycol.">
        <title>101 Dothideomycetes genomes: a test case for predicting lifestyles and emergence of pathogens.</title>
        <authorList>
            <person name="Haridas S."/>
            <person name="Albert R."/>
            <person name="Binder M."/>
            <person name="Bloem J."/>
            <person name="Labutti K."/>
            <person name="Salamov A."/>
            <person name="Andreopoulos B."/>
            <person name="Baker S."/>
            <person name="Barry K."/>
            <person name="Bills G."/>
            <person name="Bluhm B."/>
            <person name="Cannon C."/>
            <person name="Castanera R."/>
            <person name="Culley D."/>
            <person name="Daum C."/>
            <person name="Ezra D."/>
            <person name="Gonzalez J."/>
            <person name="Henrissat B."/>
            <person name="Kuo A."/>
            <person name="Liang C."/>
            <person name="Lipzen A."/>
            <person name="Lutzoni F."/>
            <person name="Magnuson J."/>
            <person name="Mondo S."/>
            <person name="Nolan M."/>
            <person name="Ohm R."/>
            <person name="Pangilinan J."/>
            <person name="Park H.-J."/>
            <person name="Ramirez L."/>
            <person name="Alfaro M."/>
            <person name="Sun H."/>
            <person name="Tritt A."/>
            <person name="Yoshinaga Y."/>
            <person name="Zwiers L.-H."/>
            <person name="Turgeon B."/>
            <person name="Goodwin S."/>
            <person name="Spatafora J."/>
            <person name="Crous P."/>
            <person name="Grigoriev I."/>
        </authorList>
    </citation>
    <scope>NUCLEOTIDE SEQUENCE</scope>
    <source>
        <strain evidence="4">CBS 690.94</strain>
    </source>
</reference>
<evidence type="ECO:0000256" key="2">
    <source>
        <dbReference type="PIRSR" id="PIRSR602401-1"/>
    </source>
</evidence>
<sequence>MSSLLRVFGALTTLPLALVLWTLYCLGRNHARARSIGLPITVRFITPGGPLWMIFSPLVIHVATYLPFTASFIQKYRRGWECRERYRTHEEHGELFTICTPGGNFVKIGNFEVADDILKRKDDFGRDLEAFAVLNIYGKNLATTEGKDWMRHRKVAAVTFTEKNAELVWGESLKEASQMLVYWMERAKKPIRTLAQDTQIFSLNVLAAALFDRSYPFEGRQESKLREEATSSETKDGAFGYRDSIATILHMIVPIMVFGERKLRDSWWLPKGWQKAGYAVANFRKYVTDLINEERLSIAQGKAGSANLVTNLVRACEDERSGSLSTESSTNSKAILTKDEIISDLFVFAFAGNDTTALTLAYILAELAAHPSIQDWISAEIRHYTATEDVTNWDYTTCMKLKRCWAVMYETLRLSHPINQLVKNTGAEPRIITHRGATYLIPAHTTVEINLPSLSTMPRHWGSDSLEWNPKRFITPAHQFEDEIIPPDTTSTFYPWAYSRLVCPGKRFSQAELVAALAALFRDHRVEPVPEAGETMQEACRRVKTMSEDIEQRLLSEMREPEKIALQWYQAKN</sequence>
<dbReference type="GO" id="GO:0016705">
    <property type="term" value="F:oxidoreductase activity, acting on paired donors, with incorporation or reduction of molecular oxygen"/>
    <property type="evidence" value="ECO:0007669"/>
    <property type="project" value="InterPro"/>
</dbReference>
<dbReference type="InterPro" id="IPR050121">
    <property type="entry name" value="Cytochrome_P450_monoxygenase"/>
</dbReference>
<dbReference type="Pfam" id="PF00067">
    <property type="entry name" value="p450"/>
    <property type="match status" value="1"/>
</dbReference>
<dbReference type="InterPro" id="IPR001128">
    <property type="entry name" value="Cyt_P450"/>
</dbReference>
<dbReference type="GO" id="GO:0004497">
    <property type="term" value="F:monooxygenase activity"/>
    <property type="evidence" value="ECO:0007669"/>
    <property type="project" value="UniProtKB-KW"/>
</dbReference>
<dbReference type="GO" id="GO:0005506">
    <property type="term" value="F:iron ion binding"/>
    <property type="evidence" value="ECO:0007669"/>
    <property type="project" value="InterPro"/>
</dbReference>
<dbReference type="GO" id="GO:0020037">
    <property type="term" value="F:heme binding"/>
    <property type="evidence" value="ECO:0007669"/>
    <property type="project" value="InterPro"/>
</dbReference>
<evidence type="ECO:0000313" key="5">
    <source>
        <dbReference type="Proteomes" id="UP000799764"/>
    </source>
</evidence>
<comment type="caution">
    <text evidence="4">The sequence shown here is derived from an EMBL/GenBank/DDBJ whole genome shotgun (WGS) entry which is preliminary data.</text>
</comment>
<keyword evidence="4" id="KW-0503">Monooxygenase</keyword>
<keyword evidence="2" id="KW-0408">Iron</keyword>
<keyword evidence="2" id="KW-0349">Heme</keyword>
<proteinExistence type="inferred from homology"/>
<evidence type="ECO:0000313" key="4">
    <source>
        <dbReference type="EMBL" id="KAF2440884.1"/>
    </source>
</evidence>
<dbReference type="InterPro" id="IPR036396">
    <property type="entry name" value="Cyt_P450_sf"/>
</dbReference>
<comment type="cofactor">
    <cofactor evidence="2">
        <name>heme</name>
        <dbReference type="ChEBI" id="CHEBI:30413"/>
    </cofactor>
</comment>
<gene>
    <name evidence="4" type="ORF">P171DRAFT_418988</name>
</gene>
<dbReference type="Gene3D" id="1.10.630.10">
    <property type="entry name" value="Cytochrome P450"/>
    <property type="match status" value="1"/>
</dbReference>
<dbReference type="PANTHER" id="PTHR24305">
    <property type="entry name" value="CYTOCHROME P450"/>
    <property type="match status" value="1"/>
</dbReference>
<comment type="similarity">
    <text evidence="1">Belongs to the cytochrome P450 family.</text>
</comment>
<dbReference type="Proteomes" id="UP000799764">
    <property type="component" value="Unassembled WGS sequence"/>
</dbReference>
<feature type="binding site" description="axial binding residue" evidence="2">
    <location>
        <position position="503"/>
    </location>
    <ligand>
        <name>heme</name>
        <dbReference type="ChEBI" id="CHEBI:30413"/>
    </ligand>
    <ligandPart>
        <name>Fe</name>
        <dbReference type="ChEBI" id="CHEBI:18248"/>
    </ligandPart>
</feature>
<organism evidence="4 5">
    <name type="scientific">Karstenula rhodostoma CBS 690.94</name>
    <dbReference type="NCBI Taxonomy" id="1392251"/>
    <lineage>
        <taxon>Eukaryota</taxon>
        <taxon>Fungi</taxon>
        <taxon>Dikarya</taxon>
        <taxon>Ascomycota</taxon>
        <taxon>Pezizomycotina</taxon>
        <taxon>Dothideomycetes</taxon>
        <taxon>Pleosporomycetidae</taxon>
        <taxon>Pleosporales</taxon>
        <taxon>Massarineae</taxon>
        <taxon>Didymosphaeriaceae</taxon>
        <taxon>Karstenula</taxon>
    </lineage>
</organism>
<feature type="transmembrane region" description="Helical" evidence="3">
    <location>
        <begin position="49"/>
        <end position="68"/>
    </location>
</feature>
<dbReference type="PRINTS" id="PR00463">
    <property type="entry name" value="EP450I"/>
</dbReference>
<dbReference type="SUPFAM" id="SSF48264">
    <property type="entry name" value="Cytochrome P450"/>
    <property type="match status" value="1"/>
</dbReference>
<dbReference type="InterPro" id="IPR002401">
    <property type="entry name" value="Cyt_P450_E_grp-I"/>
</dbReference>
<keyword evidence="3" id="KW-1133">Transmembrane helix</keyword>
<dbReference type="PROSITE" id="PS50096">
    <property type="entry name" value="IQ"/>
    <property type="match status" value="1"/>
</dbReference>
<dbReference type="AlphaFoldDB" id="A0A9P4U777"/>
<keyword evidence="5" id="KW-1185">Reference proteome</keyword>
<dbReference type="PRINTS" id="PR00385">
    <property type="entry name" value="P450"/>
</dbReference>
<protein>
    <submittedName>
        <fullName evidence="4">Cytochrome P450 monooxygenase-like protein</fullName>
    </submittedName>
</protein>
<keyword evidence="3" id="KW-0472">Membrane</keyword>